<dbReference type="PANTHER" id="PTHR21716">
    <property type="entry name" value="TRANSMEMBRANE PROTEIN"/>
    <property type="match status" value="1"/>
</dbReference>
<keyword evidence="6 9" id="KW-1133">Transmembrane helix</keyword>
<comment type="subcellular location">
    <subcellularLocation>
        <location evidence="1">Cell membrane</location>
        <topology evidence="1">Multi-pass membrane protein</topology>
    </subcellularLocation>
</comment>
<evidence type="ECO:0000256" key="9">
    <source>
        <dbReference type="SAM" id="Phobius"/>
    </source>
</evidence>
<feature type="transmembrane region" description="Helical" evidence="9">
    <location>
        <begin position="240"/>
        <end position="268"/>
    </location>
</feature>
<dbReference type="Proteomes" id="UP001500621">
    <property type="component" value="Unassembled WGS sequence"/>
</dbReference>
<name>A0ABP8X3P7_9ACTN</name>
<comment type="caution">
    <text evidence="10">The sequence shown here is derived from an EMBL/GenBank/DDBJ whole genome shotgun (WGS) entry which is preliminary data.</text>
</comment>
<feature type="transmembrane region" description="Helical" evidence="9">
    <location>
        <begin position="274"/>
        <end position="303"/>
    </location>
</feature>
<evidence type="ECO:0000313" key="11">
    <source>
        <dbReference type="Proteomes" id="UP001500621"/>
    </source>
</evidence>
<evidence type="ECO:0008006" key="12">
    <source>
        <dbReference type="Google" id="ProtNLM"/>
    </source>
</evidence>
<feature type="transmembrane region" description="Helical" evidence="9">
    <location>
        <begin position="33"/>
        <end position="51"/>
    </location>
</feature>
<feature type="transmembrane region" description="Helical" evidence="9">
    <location>
        <begin position="87"/>
        <end position="109"/>
    </location>
</feature>
<evidence type="ECO:0000256" key="1">
    <source>
        <dbReference type="ARBA" id="ARBA00004651"/>
    </source>
</evidence>
<keyword evidence="3" id="KW-0813">Transport</keyword>
<feature type="transmembrane region" description="Helical" evidence="9">
    <location>
        <begin position="167"/>
        <end position="192"/>
    </location>
</feature>
<evidence type="ECO:0000256" key="3">
    <source>
        <dbReference type="ARBA" id="ARBA00022448"/>
    </source>
</evidence>
<keyword evidence="5 9" id="KW-0812">Transmembrane</keyword>
<dbReference type="EMBL" id="BAABIM010000006">
    <property type="protein sequence ID" value="GAA4699861.1"/>
    <property type="molecule type" value="Genomic_DNA"/>
</dbReference>
<accession>A0ABP8X3P7</accession>
<evidence type="ECO:0000256" key="8">
    <source>
        <dbReference type="SAM" id="MobiDB-lite"/>
    </source>
</evidence>
<organism evidence="10 11">
    <name type="scientific">Nocardioides nanhaiensis</name>
    <dbReference type="NCBI Taxonomy" id="1476871"/>
    <lineage>
        <taxon>Bacteria</taxon>
        <taxon>Bacillati</taxon>
        <taxon>Actinomycetota</taxon>
        <taxon>Actinomycetes</taxon>
        <taxon>Propionibacteriales</taxon>
        <taxon>Nocardioidaceae</taxon>
        <taxon>Nocardioides</taxon>
    </lineage>
</organism>
<protein>
    <recommendedName>
        <fullName evidence="12">AI-2E family transporter</fullName>
    </recommendedName>
</protein>
<dbReference type="InterPro" id="IPR002549">
    <property type="entry name" value="AI-2E-like"/>
</dbReference>
<dbReference type="Pfam" id="PF01594">
    <property type="entry name" value="AI-2E_transport"/>
    <property type="match status" value="1"/>
</dbReference>
<keyword evidence="11" id="KW-1185">Reference proteome</keyword>
<keyword evidence="7 9" id="KW-0472">Membrane</keyword>
<sequence length="428" mass="44487">MVVPMSHADAVTPPRQPSREKAIGRGLAWTSRWVLRLLVLAAGLWVLGQVIRLTWSILLPVLLALLFTTVLQPVSDALHRRLRFPRGLAAATTLLTFFAALIGIGFAIAPSVAGQSSDIVSDTSAGLQKLQDWVQESEFVTAGQIDSLIQQVQDLLGTNGSTIANGVLTGIGAVGSGLVTVVLAVVLSFLFLKDGHAFLPWVGRLAGQQAGTHLTVVLGRCWSTLGGFVRTQALVSLIDAVLIGAALLFVGVPLAIPLAILTFAAGFIPIAGAFVAGGVAVLVALVSVGVNGALIMLVVIVLVQQFEGNVLSPLLQSRSMQLHPAVVLLSVALASTLFGIIGAFLAVPAAAVAAVILRSLDETIREAAEEPERADQVEPTVQQAADEVAEARAEEREQAAERDDADSETTNGGGAESGTGRSAPPADR</sequence>
<reference evidence="11" key="1">
    <citation type="journal article" date="2019" name="Int. J. Syst. Evol. Microbiol.">
        <title>The Global Catalogue of Microorganisms (GCM) 10K type strain sequencing project: providing services to taxonomists for standard genome sequencing and annotation.</title>
        <authorList>
            <consortium name="The Broad Institute Genomics Platform"/>
            <consortium name="The Broad Institute Genome Sequencing Center for Infectious Disease"/>
            <person name="Wu L."/>
            <person name="Ma J."/>
        </authorList>
    </citation>
    <scope>NUCLEOTIDE SEQUENCE [LARGE SCALE GENOMIC DNA]</scope>
    <source>
        <strain evidence="11">JCM 18127</strain>
    </source>
</reference>
<gene>
    <name evidence="10" type="ORF">GCM10023226_43380</name>
</gene>
<evidence type="ECO:0000256" key="5">
    <source>
        <dbReference type="ARBA" id="ARBA00022692"/>
    </source>
</evidence>
<feature type="transmembrane region" description="Helical" evidence="9">
    <location>
        <begin position="324"/>
        <end position="357"/>
    </location>
</feature>
<evidence type="ECO:0000256" key="6">
    <source>
        <dbReference type="ARBA" id="ARBA00022989"/>
    </source>
</evidence>
<keyword evidence="4" id="KW-1003">Cell membrane</keyword>
<feature type="transmembrane region" description="Helical" evidence="9">
    <location>
        <begin position="57"/>
        <end position="75"/>
    </location>
</feature>
<feature type="compositionally biased region" description="Basic and acidic residues" evidence="8">
    <location>
        <begin position="389"/>
        <end position="402"/>
    </location>
</feature>
<dbReference type="PANTHER" id="PTHR21716:SF53">
    <property type="entry name" value="PERMEASE PERM-RELATED"/>
    <property type="match status" value="1"/>
</dbReference>
<evidence type="ECO:0000256" key="4">
    <source>
        <dbReference type="ARBA" id="ARBA00022475"/>
    </source>
</evidence>
<feature type="region of interest" description="Disordered" evidence="8">
    <location>
        <begin position="368"/>
        <end position="428"/>
    </location>
</feature>
<comment type="similarity">
    <text evidence="2">Belongs to the autoinducer-2 exporter (AI-2E) (TC 2.A.86) family.</text>
</comment>
<evidence type="ECO:0000313" key="10">
    <source>
        <dbReference type="EMBL" id="GAA4699861.1"/>
    </source>
</evidence>
<evidence type="ECO:0000256" key="7">
    <source>
        <dbReference type="ARBA" id="ARBA00023136"/>
    </source>
</evidence>
<evidence type="ECO:0000256" key="2">
    <source>
        <dbReference type="ARBA" id="ARBA00009773"/>
    </source>
</evidence>
<proteinExistence type="inferred from homology"/>